<dbReference type="GO" id="GO:0016020">
    <property type="term" value="C:membrane"/>
    <property type="evidence" value="ECO:0007669"/>
    <property type="project" value="UniProtKB-SubCell"/>
</dbReference>
<evidence type="ECO:0000313" key="14">
    <source>
        <dbReference type="Proteomes" id="UP001314229"/>
    </source>
</evidence>
<organism evidence="13 14">
    <name type="scientific">Scomber scombrus</name>
    <name type="common">Atlantic mackerel</name>
    <name type="synonym">Scomber vernalis</name>
    <dbReference type="NCBI Taxonomy" id="13677"/>
    <lineage>
        <taxon>Eukaryota</taxon>
        <taxon>Metazoa</taxon>
        <taxon>Chordata</taxon>
        <taxon>Craniata</taxon>
        <taxon>Vertebrata</taxon>
        <taxon>Euteleostomi</taxon>
        <taxon>Actinopterygii</taxon>
        <taxon>Neopterygii</taxon>
        <taxon>Teleostei</taxon>
        <taxon>Neoteleostei</taxon>
        <taxon>Acanthomorphata</taxon>
        <taxon>Pelagiaria</taxon>
        <taxon>Scombriformes</taxon>
        <taxon>Scombridae</taxon>
        <taxon>Scomber</taxon>
    </lineage>
</organism>
<dbReference type="EMBL" id="CAWUFR010000333">
    <property type="protein sequence ID" value="CAK6976089.1"/>
    <property type="molecule type" value="Genomic_DNA"/>
</dbReference>
<dbReference type="AlphaFoldDB" id="A0AAV1PXA3"/>
<evidence type="ECO:0000256" key="2">
    <source>
        <dbReference type="ARBA" id="ARBA00004613"/>
    </source>
</evidence>
<keyword evidence="5" id="KW-0732">Signal</keyword>
<feature type="disulfide bond" evidence="11">
    <location>
        <begin position="405"/>
        <end position="415"/>
    </location>
</feature>
<dbReference type="InterPro" id="IPR001190">
    <property type="entry name" value="SRCR"/>
</dbReference>
<dbReference type="SUPFAM" id="SSF56487">
    <property type="entry name" value="SRCR-like"/>
    <property type="match status" value="2"/>
</dbReference>
<evidence type="ECO:0000313" key="13">
    <source>
        <dbReference type="EMBL" id="CAK6976089.1"/>
    </source>
</evidence>
<dbReference type="PRINTS" id="PR00258">
    <property type="entry name" value="SPERACTRCPTR"/>
</dbReference>
<protein>
    <submittedName>
        <fullName evidence="13">Antigen WC1.1-like isoform X3</fullName>
    </submittedName>
</protein>
<dbReference type="InterPro" id="IPR036772">
    <property type="entry name" value="SRCR-like_dom_sf"/>
</dbReference>
<feature type="domain" description="SRCR" evidence="12">
    <location>
        <begin position="335"/>
        <end position="444"/>
    </location>
</feature>
<keyword evidence="9 11" id="KW-1015">Disulfide bond</keyword>
<evidence type="ECO:0000256" key="4">
    <source>
        <dbReference type="ARBA" id="ARBA00022692"/>
    </source>
</evidence>
<dbReference type="Proteomes" id="UP001314229">
    <property type="component" value="Unassembled WGS sequence"/>
</dbReference>
<keyword evidence="10" id="KW-0325">Glycoprotein</keyword>
<evidence type="ECO:0000256" key="3">
    <source>
        <dbReference type="ARBA" id="ARBA00022525"/>
    </source>
</evidence>
<evidence type="ECO:0000256" key="10">
    <source>
        <dbReference type="ARBA" id="ARBA00023180"/>
    </source>
</evidence>
<dbReference type="FunFam" id="3.10.250.10:FF:000016">
    <property type="entry name" value="Scavenger receptor cysteine-rich protein type 12"/>
    <property type="match status" value="1"/>
</dbReference>
<evidence type="ECO:0000256" key="6">
    <source>
        <dbReference type="ARBA" id="ARBA00022737"/>
    </source>
</evidence>
<reference evidence="13 14" key="1">
    <citation type="submission" date="2024-01" db="EMBL/GenBank/DDBJ databases">
        <authorList>
            <person name="Alioto T."/>
            <person name="Alioto T."/>
            <person name="Gomez Garrido J."/>
        </authorList>
    </citation>
    <scope>NUCLEOTIDE SEQUENCE [LARGE SCALE GENOMIC DNA]</scope>
</reference>
<feature type="disulfide bond" evidence="11">
    <location>
        <begin position="199"/>
        <end position="209"/>
    </location>
</feature>
<keyword evidence="14" id="KW-1185">Reference proteome</keyword>
<dbReference type="PANTHER" id="PTHR19331:SF22">
    <property type="entry name" value="DELETED IN MALIGNANT BRAIN TUMORS 1 PROTEIN"/>
    <property type="match status" value="1"/>
</dbReference>
<evidence type="ECO:0000256" key="11">
    <source>
        <dbReference type="PROSITE-ProRule" id="PRU00196"/>
    </source>
</evidence>
<feature type="domain" description="SRCR" evidence="12">
    <location>
        <begin position="130"/>
        <end position="239"/>
    </location>
</feature>
<proteinExistence type="predicted"/>
<keyword evidence="7" id="KW-1133">Transmembrane helix</keyword>
<keyword evidence="6" id="KW-0677">Repeat</keyword>
<dbReference type="PROSITE" id="PS50287">
    <property type="entry name" value="SRCR_2"/>
    <property type="match status" value="2"/>
</dbReference>
<comment type="subcellular location">
    <subcellularLocation>
        <location evidence="1">Membrane</location>
        <topology evidence="1">Single-pass membrane protein</topology>
    </subcellularLocation>
    <subcellularLocation>
        <location evidence="2">Secreted</location>
    </subcellularLocation>
</comment>
<dbReference type="Pfam" id="PF00530">
    <property type="entry name" value="SRCR"/>
    <property type="match status" value="2"/>
</dbReference>
<evidence type="ECO:0000259" key="12">
    <source>
        <dbReference type="PROSITE" id="PS50287"/>
    </source>
</evidence>
<comment type="caution">
    <text evidence="11">Lacks conserved residue(s) required for the propagation of feature annotation.</text>
</comment>
<accession>A0AAV1PXA3</accession>
<evidence type="ECO:0000256" key="5">
    <source>
        <dbReference type="ARBA" id="ARBA00022729"/>
    </source>
</evidence>
<evidence type="ECO:0000256" key="8">
    <source>
        <dbReference type="ARBA" id="ARBA00023136"/>
    </source>
</evidence>
<dbReference type="SMART" id="SM00202">
    <property type="entry name" value="SR"/>
    <property type="match status" value="2"/>
</dbReference>
<evidence type="ECO:0000256" key="7">
    <source>
        <dbReference type="ARBA" id="ARBA00022989"/>
    </source>
</evidence>
<keyword evidence="8" id="KW-0472">Membrane</keyword>
<keyword evidence="4" id="KW-0812">Transmembrane</keyword>
<dbReference type="Gene3D" id="3.10.250.10">
    <property type="entry name" value="SRCR-like domain"/>
    <property type="match status" value="2"/>
</dbReference>
<sequence>MEEDCGEFRTEINCRERGEEPHIDLHTLNMDQDLGYRSEVVKDQRFAISCSTGSLYKPFSMRLRYRIGYRIDQAAEWIQPAVGKSAIFFFPAAEDAHQGLYECDYNYEFKPDFFSNLQTLYLTVKEHHDVRLVDGHSRCAGRLEVEHQEKWRSVSYQHSWSLKEAAVVCRQLGCGAAVSTSKVDDSPEVLSVWRFYSDCDGSERALMECGVVKNWSSSSTIEVACTDILHQPNITIISGPSSTNSEGGEMISMGHSITINCSVEPQYPGGHFSLKINSLNQTHSLTQPAVNHSAVFTFTATEGNCSCVYHNFLFNHNFSSESLSLLMNITDYIGVMLDDENNSPCSGKLLVDVRGGLKLLSAESTVWDLKHASVVCRQLGCGAAISTNNVTLPTKEKMARFYSDCDGSESALLDCGTTVEWFSSSYVQVNCTGETLTDTKMNTSGETLNL</sequence>
<name>A0AAV1PXA3_SCOSC</name>
<dbReference type="PANTHER" id="PTHR19331">
    <property type="entry name" value="SCAVENGER RECEPTOR DOMAIN-CONTAINING"/>
    <property type="match status" value="1"/>
</dbReference>
<gene>
    <name evidence="13" type="ORF">FSCOSCO3_A026219</name>
</gene>
<evidence type="ECO:0000256" key="1">
    <source>
        <dbReference type="ARBA" id="ARBA00004167"/>
    </source>
</evidence>
<comment type="caution">
    <text evidence="13">The sequence shown here is derived from an EMBL/GenBank/DDBJ whole genome shotgun (WGS) entry which is preliminary data.</text>
</comment>
<evidence type="ECO:0000256" key="9">
    <source>
        <dbReference type="ARBA" id="ARBA00023157"/>
    </source>
</evidence>
<keyword evidence="3" id="KW-0964">Secreted</keyword>